<name>A0A392SPN1_9FABA</name>
<comment type="caution">
    <text evidence="2">The sequence shown here is derived from an EMBL/GenBank/DDBJ whole genome shotgun (WGS) entry which is preliminary data.</text>
</comment>
<dbReference type="Proteomes" id="UP000265520">
    <property type="component" value="Unassembled WGS sequence"/>
</dbReference>
<reference evidence="2 3" key="1">
    <citation type="journal article" date="2018" name="Front. Plant Sci.">
        <title>Red Clover (Trifolium pratense) and Zigzag Clover (T. medium) - A Picture of Genomic Similarities and Differences.</title>
        <authorList>
            <person name="Dluhosova J."/>
            <person name="Istvanek J."/>
            <person name="Nedelnik J."/>
            <person name="Repkova J."/>
        </authorList>
    </citation>
    <scope>NUCLEOTIDE SEQUENCE [LARGE SCALE GENOMIC DNA]</scope>
    <source>
        <strain evidence="3">cv. 10/8</strain>
        <tissue evidence="2">Leaf</tissue>
    </source>
</reference>
<feature type="compositionally biased region" description="Polar residues" evidence="1">
    <location>
        <begin position="29"/>
        <end position="41"/>
    </location>
</feature>
<dbReference type="EMBL" id="LXQA010419299">
    <property type="protein sequence ID" value="MCI50629.1"/>
    <property type="molecule type" value="Genomic_DNA"/>
</dbReference>
<protein>
    <submittedName>
        <fullName evidence="2">Uncharacterized protein</fullName>
    </submittedName>
</protein>
<organism evidence="2 3">
    <name type="scientific">Trifolium medium</name>
    <dbReference type="NCBI Taxonomy" id="97028"/>
    <lineage>
        <taxon>Eukaryota</taxon>
        <taxon>Viridiplantae</taxon>
        <taxon>Streptophyta</taxon>
        <taxon>Embryophyta</taxon>
        <taxon>Tracheophyta</taxon>
        <taxon>Spermatophyta</taxon>
        <taxon>Magnoliopsida</taxon>
        <taxon>eudicotyledons</taxon>
        <taxon>Gunneridae</taxon>
        <taxon>Pentapetalae</taxon>
        <taxon>rosids</taxon>
        <taxon>fabids</taxon>
        <taxon>Fabales</taxon>
        <taxon>Fabaceae</taxon>
        <taxon>Papilionoideae</taxon>
        <taxon>50 kb inversion clade</taxon>
        <taxon>NPAAA clade</taxon>
        <taxon>Hologalegina</taxon>
        <taxon>IRL clade</taxon>
        <taxon>Trifolieae</taxon>
        <taxon>Trifolium</taxon>
    </lineage>
</organism>
<evidence type="ECO:0000313" key="3">
    <source>
        <dbReference type="Proteomes" id="UP000265520"/>
    </source>
</evidence>
<evidence type="ECO:0000256" key="1">
    <source>
        <dbReference type="SAM" id="MobiDB-lite"/>
    </source>
</evidence>
<evidence type="ECO:0000313" key="2">
    <source>
        <dbReference type="EMBL" id="MCI50629.1"/>
    </source>
</evidence>
<proteinExistence type="predicted"/>
<dbReference type="AlphaFoldDB" id="A0A392SPN1"/>
<accession>A0A392SPN1</accession>
<feature type="compositionally biased region" description="Basic and acidic residues" evidence="1">
    <location>
        <begin position="17"/>
        <end position="26"/>
    </location>
</feature>
<feature type="region of interest" description="Disordered" evidence="1">
    <location>
        <begin position="17"/>
        <end position="41"/>
    </location>
</feature>
<feature type="non-terminal residue" evidence="2">
    <location>
        <position position="1"/>
    </location>
</feature>
<sequence length="75" mass="8133">VVKSEFWAWLGLSSKAEPKSGRDVAGRHVSSSGETVTTSRHFSPETLKLSGLVSPGLARRGLMTGLDQKLFLVMF</sequence>
<keyword evidence="3" id="KW-1185">Reference proteome</keyword>